<dbReference type="Gene3D" id="2.30.30.100">
    <property type="match status" value="1"/>
</dbReference>
<evidence type="ECO:0000313" key="6">
    <source>
        <dbReference type="EMBL" id="CAF99374.1"/>
    </source>
</evidence>
<dbReference type="SUPFAM" id="SSF110857">
    <property type="entry name" value="Gamma-glutamyl cyclotransferase-like"/>
    <property type="match status" value="1"/>
</dbReference>
<reference evidence="6" key="2">
    <citation type="submission" date="2004-02" db="EMBL/GenBank/DDBJ databases">
        <authorList>
            <consortium name="Genoscope"/>
            <consortium name="Whitehead Institute Centre for Genome Research"/>
        </authorList>
    </citation>
    <scope>NUCLEOTIDE SEQUENCE</scope>
</reference>
<dbReference type="GO" id="GO:0000387">
    <property type="term" value="P:spliceosomal snRNP assembly"/>
    <property type="evidence" value="ECO:0007669"/>
    <property type="project" value="InterPro"/>
</dbReference>
<feature type="active site" description="Proton acceptor" evidence="3">
    <location>
        <position position="155"/>
    </location>
</feature>
<protein>
    <recommendedName>
        <fullName evidence="2">snRNP core protein D1</fullName>
    </recommendedName>
</protein>
<feature type="non-terminal residue" evidence="6">
    <location>
        <position position="206"/>
    </location>
</feature>
<dbReference type="InterPro" id="IPR010920">
    <property type="entry name" value="LSM_dom_sf"/>
</dbReference>
<dbReference type="PANTHER" id="PTHR12935">
    <property type="entry name" value="GAMMA-GLUTAMYLCYCLOTRANSFERASE"/>
    <property type="match status" value="1"/>
</dbReference>
<gene>
    <name evidence="6" type="ORF">GSTENG00017404001</name>
</gene>
<dbReference type="InterPro" id="IPR034102">
    <property type="entry name" value="Sm_D1"/>
</dbReference>
<dbReference type="EMBL" id="CAAE01014577">
    <property type="protein sequence ID" value="CAF99374.1"/>
    <property type="molecule type" value="Genomic_DNA"/>
</dbReference>
<dbReference type="InterPro" id="IPR017939">
    <property type="entry name" value="G-Glutamylcylcotransferase"/>
</dbReference>
<dbReference type="InterPro" id="IPR013024">
    <property type="entry name" value="GGCT-like"/>
</dbReference>
<reference evidence="6" key="1">
    <citation type="journal article" date="2004" name="Nature">
        <title>Genome duplication in the teleost fish Tetraodon nigroviridis reveals the early vertebrate proto-karyotype.</title>
        <authorList>
            <person name="Jaillon O."/>
            <person name="Aury J.-M."/>
            <person name="Brunet F."/>
            <person name="Petit J.-L."/>
            <person name="Stange-Thomann N."/>
            <person name="Mauceli E."/>
            <person name="Bouneau L."/>
            <person name="Fischer C."/>
            <person name="Ozouf-Costaz C."/>
            <person name="Bernot A."/>
            <person name="Nicaud S."/>
            <person name="Jaffe D."/>
            <person name="Fisher S."/>
            <person name="Lutfalla G."/>
            <person name="Dossat C."/>
            <person name="Segurens B."/>
            <person name="Dasilva C."/>
            <person name="Salanoubat M."/>
            <person name="Levy M."/>
            <person name="Boudet N."/>
            <person name="Castellano S."/>
            <person name="Anthouard V."/>
            <person name="Jubin C."/>
            <person name="Castelli V."/>
            <person name="Katinka M."/>
            <person name="Vacherie B."/>
            <person name="Biemont C."/>
            <person name="Skalli Z."/>
            <person name="Cattolico L."/>
            <person name="Poulain J."/>
            <person name="De Berardinis V."/>
            <person name="Cruaud C."/>
            <person name="Duprat S."/>
            <person name="Brottier P."/>
            <person name="Coutanceau J.-P."/>
            <person name="Gouzy J."/>
            <person name="Parra G."/>
            <person name="Lardier G."/>
            <person name="Chapple C."/>
            <person name="McKernan K.J."/>
            <person name="McEwan P."/>
            <person name="Bosak S."/>
            <person name="Kellis M."/>
            <person name="Volff J.-N."/>
            <person name="Guigo R."/>
            <person name="Zody M.C."/>
            <person name="Mesirov J."/>
            <person name="Lindblad-Toh K."/>
            <person name="Birren B."/>
            <person name="Nusbaum C."/>
            <person name="Kahn D."/>
            <person name="Robinson-Rechavi M."/>
            <person name="Laudet V."/>
            <person name="Schachter V."/>
            <person name="Quetier F."/>
            <person name="Saurin W."/>
            <person name="Scarpelli C."/>
            <person name="Wincker P."/>
            <person name="Lander E.S."/>
            <person name="Weissenbach J."/>
            <person name="Roest Crollius H."/>
        </authorList>
    </citation>
    <scope>NUCLEOTIDE SEQUENCE [LARGE SCALE GENOMIC DNA]</scope>
</reference>
<comment type="caution">
    <text evidence="6">The sequence shown here is derived from an EMBL/GenBank/DDBJ whole genome shotgun (WGS) entry which is preliminary data.</text>
</comment>
<dbReference type="PANTHER" id="PTHR12935:SF13">
    <property type="entry name" value="GAMMA-GLUTAMYLCYCLOTRANSFERASE"/>
    <property type="match status" value="1"/>
</dbReference>
<dbReference type="CDD" id="cd01724">
    <property type="entry name" value="Sm_D1"/>
    <property type="match status" value="1"/>
</dbReference>
<keyword evidence="1" id="KW-0456">Lyase</keyword>
<dbReference type="OrthoDB" id="2924818at2759"/>
<dbReference type="AlphaFoldDB" id="Q4SJ08"/>
<evidence type="ECO:0000256" key="1">
    <source>
        <dbReference type="ARBA" id="ARBA00023239"/>
    </source>
</evidence>
<evidence type="ECO:0000256" key="3">
    <source>
        <dbReference type="PIRSR" id="PIRSR617939-1"/>
    </source>
</evidence>
<feature type="domain" description="Sm" evidence="5">
    <location>
        <begin position="1"/>
        <end position="39"/>
    </location>
</feature>
<name>Q4SJ08_TETNG</name>
<dbReference type="Pfam" id="PF01423">
    <property type="entry name" value="LSM"/>
    <property type="match status" value="1"/>
</dbReference>
<sequence length="206" mass="23096">GVDVSMNTHLKAVKMTLKNREPTQLESLSIRGNNIRYFILPDSLPLDTLLVDIEPKIKSKKREAGVNMSDRGRFMYFAFGSNLLKERLAMANPSATFYTTGRLKDYELKFGLWAEQAEHLWHGGVATIQFHPGAEVWGVIWTLSNENLASLDNQEGVDRGLYSPLEVVCLGAEQNGLPSEYLRKLKAIQTNNYSGPSILDQLKAKP</sequence>
<evidence type="ECO:0000259" key="5">
    <source>
        <dbReference type="Pfam" id="PF01423"/>
    </source>
</evidence>
<dbReference type="KEGG" id="tng:GSTEN00017404G001"/>
<proteinExistence type="predicted"/>
<organism evidence="6">
    <name type="scientific">Tetraodon nigroviridis</name>
    <name type="common">Spotted green pufferfish</name>
    <name type="synonym">Chelonodon nigroviridis</name>
    <dbReference type="NCBI Taxonomy" id="99883"/>
    <lineage>
        <taxon>Eukaryota</taxon>
        <taxon>Metazoa</taxon>
        <taxon>Chordata</taxon>
        <taxon>Craniata</taxon>
        <taxon>Vertebrata</taxon>
        <taxon>Euteleostomi</taxon>
        <taxon>Actinopterygii</taxon>
        <taxon>Neopterygii</taxon>
        <taxon>Teleostei</taxon>
        <taxon>Neoteleostei</taxon>
        <taxon>Acanthomorphata</taxon>
        <taxon>Eupercaria</taxon>
        <taxon>Tetraodontiformes</taxon>
        <taxon>Tetradontoidea</taxon>
        <taxon>Tetraodontidae</taxon>
        <taxon>Tetraodon</taxon>
    </lineage>
</organism>
<dbReference type="InterPro" id="IPR036568">
    <property type="entry name" value="GGCT-like_sf"/>
</dbReference>
<feature type="binding site" evidence="4">
    <location>
        <begin position="76"/>
        <end position="81"/>
    </location>
    <ligand>
        <name>substrate</name>
    </ligand>
</feature>
<dbReference type="FunFam" id="2.30.30.100:FF:000014">
    <property type="entry name" value="Small nuclear ribonucleoprotein Sm D1"/>
    <property type="match status" value="1"/>
</dbReference>
<dbReference type="InterPro" id="IPR001163">
    <property type="entry name" value="Sm_dom_euk/arc"/>
</dbReference>
<dbReference type="Gene3D" id="3.10.490.10">
    <property type="entry name" value="Gamma-glutamyl cyclotransferase-like"/>
    <property type="match status" value="1"/>
</dbReference>
<evidence type="ECO:0000256" key="4">
    <source>
        <dbReference type="PIRSR" id="PIRSR617939-2"/>
    </source>
</evidence>
<dbReference type="CDD" id="cd06661">
    <property type="entry name" value="GGCT_like"/>
    <property type="match status" value="1"/>
</dbReference>
<dbReference type="Pfam" id="PF13772">
    <property type="entry name" value="AIG2_2"/>
    <property type="match status" value="1"/>
</dbReference>
<evidence type="ECO:0000256" key="2">
    <source>
        <dbReference type="ARBA" id="ARBA00033121"/>
    </source>
</evidence>
<dbReference type="GO" id="GO:0003839">
    <property type="term" value="F:gamma-glutamylcyclotransferase activity"/>
    <property type="evidence" value="ECO:0007669"/>
    <property type="project" value="InterPro"/>
</dbReference>
<dbReference type="SUPFAM" id="SSF50182">
    <property type="entry name" value="Sm-like ribonucleoproteins"/>
    <property type="match status" value="1"/>
</dbReference>
<accession>Q4SJ08</accession>